<protein>
    <submittedName>
        <fullName evidence="1">Uncharacterized protein</fullName>
    </submittedName>
</protein>
<reference evidence="1 2" key="1">
    <citation type="journal article" date="2016" name="Nat. Commun.">
        <title>Thousands of microbial genomes shed light on interconnected biogeochemical processes in an aquifer system.</title>
        <authorList>
            <person name="Anantharaman K."/>
            <person name="Brown C.T."/>
            <person name="Hug L.A."/>
            <person name="Sharon I."/>
            <person name="Castelle C.J."/>
            <person name="Probst A.J."/>
            <person name="Thomas B.C."/>
            <person name="Singh A."/>
            <person name="Wilkins M.J."/>
            <person name="Karaoz U."/>
            <person name="Brodie E.L."/>
            <person name="Williams K.H."/>
            <person name="Hubbard S.S."/>
            <person name="Banfield J.F."/>
        </authorList>
    </citation>
    <scope>NUCLEOTIDE SEQUENCE [LARGE SCALE GENOMIC DNA]</scope>
</reference>
<organism evidence="1 2">
    <name type="scientific">candidate division WWE3 bacterium RIFCSPLOWO2_01_FULL_41_18</name>
    <dbReference type="NCBI Taxonomy" id="1802625"/>
    <lineage>
        <taxon>Bacteria</taxon>
        <taxon>Katanobacteria</taxon>
    </lineage>
</organism>
<dbReference type="AlphaFoldDB" id="A0A1F4VE13"/>
<comment type="caution">
    <text evidence="1">The sequence shown here is derived from an EMBL/GenBank/DDBJ whole genome shotgun (WGS) entry which is preliminary data.</text>
</comment>
<dbReference type="EMBL" id="MEVI01000002">
    <property type="protein sequence ID" value="OGC55496.1"/>
    <property type="molecule type" value="Genomic_DNA"/>
</dbReference>
<proteinExistence type="predicted"/>
<sequence>MALYYCHTCRVQLDELGVAEHQQAGHTVDKLPPKQVEILQRRTEIPKDAHDDGGNHHGN</sequence>
<name>A0A1F4VE13_UNCKA</name>
<evidence type="ECO:0000313" key="2">
    <source>
        <dbReference type="Proteomes" id="UP000176504"/>
    </source>
</evidence>
<gene>
    <name evidence="1" type="ORF">A3A78_00885</name>
</gene>
<dbReference type="Proteomes" id="UP000176504">
    <property type="component" value="Unassembled WGS sequence"/>
</dbReference>
<accession>A0A1F4VE13</accession>
<evidence type="ECO:0000313" key="1">
    <source>
        <dbReference type="EMBL" id="OGC55496.1"/>
    </source>
</evidence>